<dbReference type="Gene3D" id="6.10.140.1340">
    <property type="match status" value="1"/>
</dbReference>
<protein>
    <submittedName>
        <fullName evidence="3">Rhodanese-like domain-containing protein</fullName>
    </submittedName>
</protein>
<dbReference type="CDD" id="cd00158">
    <property type="entry name" value="RHOD"/>
    <property type="match status" value="1"/>
</dbReference>
<feature type="compositionally biased region" description="Polar residues" evidence="1">
    <location>
        <begin position="47"/>
        <end position="57"/>
    </location>
</feature>
<dbReference type="EMBL" id="VOBL01000006">
    <property type="protein sequence ID" value="KAA0977624.1"/>
    <property type="molecule type" value="Genomic_DNA"/>
</dbReference>
<dbReference type="AlphaFoldDB" id="A0A5B0EEX6"/>
<dbReference type="SMART" id="SM00450">
    <property type="entry name" value="RHOD"/>
    <property type="match status" value="1"/>
</dbReference>
<sequence length="240" mass="24986">MERLETNAGRLGVPNPTTHPQVFGSSSVLSDTGPAGPPPGRKGPKAMNTNPQTTSPSELKEWITSGADVVVLDVRSAAEFETLHIRGSYNIPLPLLAEHTEELAARLDTKVVLVCQSGVRATEAHANLASVGFGNAHVLAGGVPSYQLAGGETVEGSKRWALERQVRMTAGTLVIAGLAGGKFLSPQLRTVAGLIGAGLTFSAATNTCAMGKALSKMPWNKTGNEPTRESVIAQLPASRS</sequence>
<proteinExistence type="predicted"/>
<feature type="region of interest" description="Disordered" evidence="1">
    <location>
        <begin position="1"/>
        <end position="58"/>
    </location>
</feature>
<comment type="caution">
    <text evidence="3">The sequence shown here is derived from an EMBL/GenBank/DDBJ whole genome shotgun (WGS) entry which is preliminary data.</text>
</comment>
<dbReference type="InterPro" id="IPR050229">
    <property type="entry name" value="GlpE_sulfurtransferase"/>
</dbReference>
<dbReference type="PANTHER" id="PTHR43031:SF16">
    <property type="entry name" value="OXIDOREDUCTASE"/>
    <property type="match status" value="1"/>
</dbReference>
<dbReference type="OrthoDB" id="9800872at2"/>
<accession>A0A5B0EEX6</accession>
<evidence type="ECO:0000313" key="4">
    <source>
        <dbReference type="Proteomes" id="UP000323856"/>
    </source>
</evidence>
<dbReference type="PANTHER" id="PTHR43031">
    <property type="entry name" value="FAD-DEPENDENT OXIDOREDUCTASE"/>
    <property type="match status" value="1"/>
</dbReference>
<feature type="domain" description="Rhodanese" evidence="2">
    <location>
        <begin position="65"/>
        <end position="155"/>
    </location>
</feature>
<name>A0A5B0EEX6_9MICC</name>
<reference evidence="3 4" key="1">
    <citation type="submission" date="2019-07" db="EMBL/GenBank/DDBJ databases">
        <title>Analysis of the biochemical properties, biological activity and biotechnological potential of siderophores and biosurfactants produced by Antarctic psychrotolerant bacteria.</title>
        <authorList>
            <person name="Styczynski M."/>
            <person name="Krucon T."/>
            <person name="Decewicz P."/>
            <person name="Dziewit L."/>
        </authorList>
    </citation>
    <scope>NUCLEOTIDE SEQUENCE [LARGE SCALE GENOMIC DNA]</scope>
    <source>
        <strain evidence="3 4">ANT_H27</strain>
    </source>
</reference>
<dbReference type="InterPro" id="IPR021309">
    <property type="entry name" value="YgaP-like_TM"/>
</dbReference>
<dbReference type="Proteomes" id="UP000323856">
    <property type="component" value="Unassembled WGS sequence"/>
</dbReference>
<dbReference type="InterPro" id="IPR001763">
    <property type="entry name" value="Rhodanese-like_dom"/>
</dbReference>
<feature type="compositionally biased region" description="Polar residues" evidence="1">
    <location>
        <begin position="15"/>
        <end position="30"/>
    </location>
</feature>
<dbReference type="Gene3D" id="3.40.250.10">
    <property type="entry name" value="Rhodanese-like domain"/>
    <property type="match status" value="1"/>
</dbReference>
<evidence type="ECO:0000259" key="2">
    <source>
        <dbReference type="PROSITE" id="PS50206"/>
    </source>
</evidence>
<dbReference type="InterPro" id="IPR036873">
    <property type="entry name" value="Rhodanese-like_dom_sf"/>
</dbReference>
<dbReference type="SUPFAM" id="SSF52821">
    <property type="entry name" value="Rhodanese/Cell cycle control phosphatase"/>
    <property type="match status" value="1"/>
</dbReference>
<dbReference type="Pfam" id="PF00581">
    <property type="entry name" value="Rhodanese"/>
    <property type="match status" value="1"/>
</dbReference>
<dbReference type="PROSITE" id="PS50206">
    <property type="entry name" value="RHODANESE_3"/>
    <property type="match status" value="1"/>
</dbReference>
<evidence type="ECO:0000313" key="3">
    <source>
        <dbReference type="EMBL" id="KAA0977624.1"/>
    </source>
</evidence>
<feature type="region of interest" description="Disordered" evidence="1">
    <location>
        <begin position="219"/>
        <end position="240"/>
    </location>
</feature>
<evidence type="ECO:0000256" key="1">
    <source>
        <dbReference type="SAM" id="MobiDB-lite"/>
    </source>
</evidence>
<dbReference type="Pfam" id="PF11127">
    <property type="entry name" value="YgaP-like_TM"/>
    <property type="match status" value="1"/>
</dbReference>
<organism evidence="3 4">
    <name type="scientific">Paeniglutamicibacter gangotriensis</name>
    <dbReference type="NCBI Taxonomy" id="254787"/>
    <lineage>
        <taxon>Bacteria</taxon>
        <taxon>Bacillati</taxon>
        <taxon>Actinomycetota</taxon>
        <taxon>Actinomycetes</taxon>
        <taxon>Micrococcales</taxon>
        <taxon>Micrococcaceae</taxon>
        <taxon>Paeniglutamicibacter</taxon>
    </lineage>
</organism>
<gene>
    <name evidence="3" type="ORF">FQ154_07940</name>
</gene>